<dbReference type="InParanoid" id="A0A6J0C869"/>
<dbReference type="Proteomes" id="UP000829291">
    <property type="component" value="Chromosome 5"/>
</dbReference>
<dbReference type="Pfam" id="PF03184">
    <property type="entry name" value="DDE_1"/>
    <property type="match status" value="1"/>
</dbReference>
<dbReference type="InterPro" id="IPR007889">
    <property type="entry name" value="HTH_Psq"/>
</dbReference>
<name>A0A6J0C869_NEOLC</name>
<dbReference type="SUPFAM" id="SSF46689">
    <property type="entry name" value="Homeodomain-like"/>
    <property type="match status" value="2"/>
</dbReference>
<comment type="similarity">
    <text evidence="2">Belongs to the tigger transposable element derived protein family.</text>
</comment>
<evidence type="ECO:0000256" key="1">
    <source>
        <dbReference type="ARBA" id="ARBA00004123"/>
    </source>
</evidence>
<dbReference type="Pfam" id="PF04218">
    <property type="entry name" value="CENP-B_N"/>
    <property type="match status" value="1"/>
</dbReference>
<dbReference type="KEGG" id="nlo:107227037"/>
<dbReference type="Gene3D" id="3.30.420.10">
    <property type="entry name" value="Ribonuclease H-like superfamily/Ribonuclease H"/>
    <property type="match status" value="1"/>
</dbReference>
<gene>
    <name evidence="7 8" type="primary">LOC107227037</name>
</gene>
<dbReference type="PANTHER" id="PTHR19303">
    <property type="entry name" value="TRANSPOSON"/>
    <property type="match status" value="1"/>
</dbReference>
<dbReference type="SMART" id="SM00674">
    <property type="entry name" value="CENPB"/>
    <property type="match status" value="1"/>
</dbReference>
<evidence type="ECO:0000313" key="8">
    <source>
        <dbReference type="RefSeq" id="XP_046596188.1"/>
    </source>
</evidence>
<proteinExistence type="inferred from homology"/>
<dbReference type="InterPro" id="IPR006600">
    <property type="entry name" value="HTH_CenpB_DNA-bd_dom"/>
</dbReference>
<dbReference type="PROSITE" id="PS51253">
    <property type="entry name" value="HTH_CENPB"/>
    <property type="match status" value="1"/>
</dbReference>
<dbReference type="InterPro" id="IPR036388">
    <property type="entry name" value="WH-like_DNA-bd_sf"/>
</dbReference>
<dbReference type="OrthoDB" id="8111264at2759"/>
<reference evidence="7 8" key="1">
    <citation type="submission" date="2025-05" db="UniProtKB">
        <authorList>
            <consortium name="RefSeq"/>
        </authorList>
    </citation>
    <scope>IDENTIFICATION</scope>
    <source>
        <tissue evidence="7 8">Thorax and Abdomen</tissue>
    </source>
</reference>
<evidence type="ECO:0000256" key="4">
    <source>
        <dbReference type="ARBA" id="ARBA00023242"/>
    </source>
</evidence>
<dbReference type="InterPro" id="IPR050863">
    <property type="entry name" value="CenT-Element_Derived"/>
</dbReference>
<comment type="subcellular location">
    <subcellularLocation>
        <location evidence="1">Nucleus</location>
    </subcellularLocation>
</comment>
<feature type="domain" description="HTH CENPB-type" evidence="5">
    <location>
        <begin position="70"/>
        <end position="142"/>
    </location>
</feature>
<dbReference type="Gene3D" id="1.10.10.10">
    <property type="entry name" value="Winged helix-like DNA-binding domain superfamily/Winged helix DNA-binding domain"/>
    <property type="match status" value="1"/>
</dbReference>
<evidence type="ECO:0000313" key="7">
    <source>
        <dbReference type="RefSeq" id="XP_015523546.2"/>
    </source>
</evidence>
<organism evidence="6 7">
    <name type="scientific">Neodiprion lecontei</name>
    <name type="common">Redheaded pine sawfly</name>
    <dbReference type="NCBI Taxonomy" id="441921"/>
    <lineage>
        <taxon>Eukaryota</taxon>
        <taxon>Metazoa</taxon>
        <taxon>Ecdysozoa</taxon>
        <taxon>Arthropoda</taxon>
        <taxon>Hexapoda</taxon>
        <taxon>Insecta</taxon>
        <taxon>Pterygota</taxon>
        <taxon>Neoptera</taxon>
        <taxon>Endopterygota</taxon>
        <taxon>Hymenoptera</taxon>
        <taxon>Tenthredinoidea</taxon>
        <taxon>Diprionidae</taxon>
        <taxon>Diprioninae</taxon>
        <taxon>Neodiprion</taxon>
    </lineage>
</organism>
<dbReference type="InterPro" id="IPR036397">
    <property type="entry name" value="RNaseH_sf"/>
</dbReference>
<dbReference type="GeneID" id="107227037"/>
<dbReference type="GO" id="GO:0005634">
    <property type="term" value="C:nucleus"/>
    <property type="evidence" value="ECO:0007669"/>
    <property type="project" value="TreeGrafter"/>
</dbReference>
<accession>A0A6J0C869</accession>
<dbReference type="Pfam" id="PF03221">
    <property type="entry name" value="HTH_Tnp_Tc5"/>
    <property type="match status" value="1"/>
</dbReference>
<dbReference type="InterPro" id="IPR004875">
    <property type="entry name" value="DDE_SF_endonuclease_dom"/>
</dbReference>
<dbReference type="PANTHER" id="PTHR19303:SF73">
    <property type="entry name" value="PROTEIN PDC2"/>
    <property type="match status" value="1"/>
</dbReference>
<keyword evidence="6" id="KW-1185">Reference proteome</keyword>
<protein>
    <submittedName>
        <fullName evidence="7 8">Jerky protein homolog-like</fullName>
    </submittedName>
</protein>
<dbReference type="InterPro" id="IPR009057">
    <property type="entry name" value="Homeodomain-like_sf"/>
</dbReference>
<dbReference type="RefSeq" id="XP_046596188.1">
    <property type="nucleotide sequence ID" value="XM_046740232.1"/>
</dbReference>
<dbReference type="RefSeq" id="XP_015523546.2">
    <property type="nucleotide sequence ID" value="XM_015668060.2"/>
</dbReference>
<evidence type="ECO:0000256" key="3">
    <source>
        <dbReference type="ARBA" id="ARBA00023125"/>
    </source>
</evidence>
<evidence type="ECO:0000259" key="5">
    <source>
        <dbReference type="PROSITE" id="PS51253"/>
    </source>
</evidence>
<dbReference type="GO" id="GO:0003677">
    <property type="term" value="F:DNA binding"/>
    <property type="evidence" value="ECO:0007669"/>
    <property type="project" value="TreeGrafter"/>
</dbReference>
<dbReference type="Gene3D" id="1.10.10.60">
    <property type="entry name" value="Homeodomain-like"/>
    <property type="match status" value="1"/>
</dbReference>
<keyword evidence="4" id="KW-0539">Nucleus</keyword>
<evidence type="ECO:0000256" key="2">
    <source>
        <dbReference type="ARBA" id="ARBA00010881"/>
    </source>
</evidence>
<sequence>MDCDGNSTKRKLNNFTLKQKIDILNNIKCGNKSRYAICQEYNIGESTLRKWIHDEDKLREFWSKNNTCSSHKKIRTEDNPHLGEALFIWYNENRILGIPITGPVLKAKARIVNRLLDGKKKFSASNGWLSKWKKRYNIRELSISGEKKPSDANVVEQYITELSEIINRKSLSRCQIFNCDETILNYKMLPDRIIAEKIEEQQWLEKINNEHVTVMACSNSDGSLKLPLAVIGRSEKPRSLKNIQSSNLPVFYASQQKARLNRKIFNEWFEKEFVNRVAGFLTERNLPMTAILIVDNASSHLAIKASFGDIKTHFLPVSAAATSLLQPMEQGIFQTLKIHFKHTLVTSVLNAREDGIDVIRYLRSVNLREVIHWVNDAWEEIRPSGISRCWEKLLPVIRENQNVRNASSQTITSSEILCALHRIDEFKNLTENQVDEWIAYENTEATSSTIMTDDEIIQMVLCQRNEDETNDEEINCEDENEVTGTDAINAINRVIHYFKKSNCMTGLEMCNLYRLKGRALTIKMKS</sequence>
<dbReference type="AlphaFoldDB" id="A0A6J0C869"/>
<keyword evidence="3" id="KW-0238">DNA-binding</keyword>
<evidence type="ECO:0000313" key="6">
    <source>
        <dbReference type="Proteomes" id="UP000829291"/>
    </source>
</evidence>